<dbReference type="Pfam" id="PF07366">
    <property type="entry name" value="SnoaL"/>
    <property type="match status" value="1"/>
</dbReference>
<dbReference type="Proteomes" id="UP001597097">
    <property type="component" value="Unassembled WGS sequence"/>
</dbReference>
<protein>
    <submittedName>
        <fullName evidence="1">Ester cyclase</fullName>
    </submittedName>
</protein>
<proteinExistence type="predicted"/>
<dbReference type="InterPro" id="IPR009959">
    <property type="entry name" value="Cyclase_SnoaL-like"/>
</dbReference>
<organism evidence="1 2">
    <name type="scientific">Nonomuraea guangzhouensis</name>
    <dbReference type="NCBI Taxonomy" id="1291555"/>
    <lineage>
        <taxon>Bacteria</taxon>
        <taxon>Bacillati</taxon>
        <taxon>Actinomycetota</taxon>
        <taxon>Actinomycetes</taxon>
        <taxon>Streptosporangiales</taxon>
        <taxon>Streptosporangiaceae</taxon>
        <taxon>Nonomuraea</taxon>
    </lineage>
</organism>
<evidence type="ECO:0000313" key="2">
    <source>
        <dbReference type="Proteomes" id="UP001597097"/>
    </source>
</evidence>
<dbReference type="PANTHER" id="PTHR38436:SF1">
    <property type="entry name" value="ESTER CYCLASE"/>
    <property type="match status" value="1"/>
</dbReference>
<keyword evidence="2" id="KW-1185">Reference proteome</keyword>
<dbReference type="EMBL" id="JBHUCM010000014">
    <property type="protein sequence ID" value="MFD1538867.1"/>
    <property type="molecule type" value="Genomic_DNA"/>
</dbReference>
<reference evidence="2" key="1">
    <citation type="journal article" date="2019" name="Int. J. Syst. Evol. Microbiol.">
        <title>The Global Catalogue of Microorganisms (GCM) 10K type strain sequencing project: providing services to taxonomists for standard genome sequencing and annotation.</title>
        <authorList>
            <consortium name="The Broad Institute Genomics Platform"/>
            <consortium name="The Broad Institute Genome Sequencing Center for Infectious Disease"/>
            <person name="Wu L."/>
            <person name="Ma J."/>
        </authorList>
    </citation>
    <scope>NUCLEOTIDE SEQUENCE [LARGE SCALE GENOMIC DNA]</scope>
    <source>
        <strain evidence="2">CGMCC 1.15399</strain>
    </source>
</reference>
<gene>
    <name evidence="1" type="ORF">ACFSJ0_17560</name>
</gene>
<name>A0ABW4GBY1_9ACTN</name>
<comment type="caution">
    <text evidence="1">The sequence shown here is derived from an EMBL/GenBank/DDBJ whole genome shotgun (WGS) entry which is preliminary data.</text>
</comment>
<evidence type="ECO:0000313" key="1">
    <source>
        <dbReference type="EMBL" id="MFD1538867.1"/>
    </source>
</evidence>
<dbReference type="PANTHER" id="PTHR38436">
    <property type="entry name" value="POLYKETIDE CYCLASE SNOAL-LIKE DOMAIN"/>
    <property type="match status" value="1"/>
</dbReference>
<dbReference type="RefSeq" id="WP_219530743.1">
    <property type="nucleotide sequence ID" value="NZ_JAHKRM010000009.1"/>
</dbReference>
<sequence>MTATVILREAREALVHAHFESEVRQDFDATLATMDHPRYELVGTGETFDGAEAVLAYHRRSRTSFPDLRHDRVRLHHAADAVIAEFELLGTHLGDLFGIPPTGKTFRVPMVAFFFFDGEDGDLITCERIYFDSASIATQLGILPGPAL</sequence>
<accession>A0ABW4GBY1</accession>